<reference evidence="2" key="1">
    <citation type="submission" date="2023-11" db="EMBL/GenBank/DDBJ databases">
        <title>Genome assemblies of two species of porcelain crab, Petrolisthes cinctipes and Petrolisthes manimaculis (Anomura: Porcellanidae).</title>
        <authorList>
            <person name="Angst P."/>
        </authorList>
    </citation>
    <scope>NUCLEOTIDE SEQUENCE</scope>
    <source>
        <strain evidence="2">PB745_02</strain>
        <tissue evidence="2">Gill</tissue>
    </source>
</reference>
<dbReference type="Proteomes" id="UP001292094">
    <property type="component" value="Unassembled WGS sequence"/>
</dbReference>
<dbReference type="SUPFAM" id="SSF47616">
    <property type="entry name" value="GST C-terminal domain-like"/>
    <property type="match status" value="1"/>
</dbReference>
<organism evidence="2 3">
    <name type="scientific">Petrolisthes manimaculis</name>
    <dbReference type="NCBI Taxonomy" id="1843537"/>
    <lineage>
        <taxon>Eukaryota</taxon>
        <taxon>Metazoa</taxon>
        <taxon>Ecdysozoa</taxon>
        <taxon>Arthropoda</taxon>
        <taxon>Crustacea</taxon>
        <taxon>Multicrustacea</taxon>
        <taxon>Malacostraca</taxon>
        <taxon>Eumalacostraca</taxon>
        <taxon>Eucarida</taxon>
        <taxon>Decapoda</taxon>
        <taxon>Pleocyemata</taxon>
        <taxon>Anomura</taxon>
        <taxon>Galatheoidea</taxon>
        <taxon>Porcellanidae</taxon>
        <taxon>Petrolisthes</taxon>
    </lineage>
</organism>
<sequence>MESQAVPLELLDAHLSQYSYIGGCRPTQADVALRGSINVPLGPPLTFPNVQRWLAHMASFSPSEVRAFPPHTQGCQVDEELSKLVHNSIKMWDEGQKPETSKNHNNNPSKGGGERGKDKPGKFVLKSPKGTRDCGPVEMAVRRQVCNFKLLSQL</sequence>
<dbReference type="InterPro" id="IPR036282">
    <property type="entry name" value="Glutathione-S-Trfase_C_sf"/>
</dbReference>
<evidence type="ECO:0000313" key="2">
    <source>
        <dbReference type="EMBL" id="KAK4324244.1"/>
    </source>
</evidence>
<proteinExistence type="predicted"/>
<keyword evidence="3" id="KW-1185">Reference proteome</keyword>
<protein>
    <recommendedName>
        <fullName evidence="4">GST C-terminal domain-containing protein</fullName>
    </recommendedName>
</protein>
<dbReference type="EMBL" id="JAWZYT010000373">
    <property type="protein sequence ID" value="KAK4324244.1"/>
    <property type="molecule type" value="Genomic_DNA"/>
</dbReference>
<feature type="region of interest" description="Disordered" evidence="1">
    <location>
        <begin position="87"/>
        <end position="134"/>
    </location>
</feature>
<accession>A0AAE1UN90</accession>
<dbReference type="Gene3D" id="1.20.1050.10">
    <property type="match status" value="1"/>
</dbReference>
<evidence type="ECO:0000256" key="1">
    <source>
        <dbReference type="SAM" id="MobiDB-lite"/>
    </source>
</evidence>
<name>A0AAE1UN90_9EUCA</name>
<comment type="caution">
    <text evidence="2">The sequence shown here is derived from an EMBL/GenBank/DDBJ whole genome shotgun (WGS) entry which is preliminary data.</text>
</comment>
<evidence type="ECO:0000313" key="3">
    <source>
        <dbReference type="Proteomes" id="UP001292094"/>
    </source>
</evidence>
<dbReference type="AlphaFoldDB" id="A0AAE1UN90"/>
<feature type="compositionally biased region" description="Basic and acidic residues" evidence="1">
    <location>
        <begin position="91"/>
        <end position="102"/>
    </location>
</feature>
<evidence type="ECO:0008006" key="4">
    <source>
        <dbReference type="Google" id="ProtNLM"/>
    </source>
</evidence>
<feature type="compositionally biased region" description="Basic and acidic residues" evidence="1">
    <location>
        <begin position="112"/>
        <end position="121"/>
    </location>
</feature>
<gene>
    <name evidence="2" type="ORF">Pmani_005084</name>
</gene>